<dbReference type="GO" id="GO:0008236">
    <property type="term" value="F:serine-type peptidase activity"/>
    <property type="evidence" value="ECO:0007669"/>
    <property type="project" value="InterPro"/>
</dbReference>
<dbReference type="InterPro" id="IPR011659">
    <property type="entry name" value="WD40"/>
</dbReference>
<dbReference type="Pfam" id="PF00326">
    <property type="entry name" value="Peptidase_S9"/>
    <property type="match status" value="1"/>
</dbReference>
<dbReference type="PANTHER" id="PTHR43056:SF5">
    <property type="entry name" value="PEPTIDASE S9 PROLYL OLIGOPEPTIDASE CATALYTIC DOMAIN-CONTAINING PROTEIN"/>
    <property type="match status" value="1"/>
</dbReference>
<dbReference type="Gene3D" id="3.40.50.1820">
    <property type="entry name" value="alpha/beta hydrolase"/>
    <property type="match status" value="1"/>
</dbReference>
<protein>
    <submittedName>
        <fullName evidence="2">Peptidase</fullName>
    </submittedName>
</protein>
<dbReference type="Proteomes" id="UP000179344">
    <property type="component" value="Unassembled WGS sequence"/>
</dbReference>
<evidence type="ECO:0000313" key="2">
    <source>
        <dbReference type="EMBL" id="OGI43897.1"/>
    </source>
</evidence>
<sequence>MRRSKIRQGRGAARPRTVPYGAWKSPITTDLIVAGAVGFTQIAADGADIYWGELRPTEGGRIAIVRRRGERAENVLCAPYNARTRVHEYGGGAFAVAGGVIYFSNFADQRVHRLTPGGAPQPITPEGDWRYADGVVDRGRLIVVREDHGVLREPRNELVALDLEGRREALVLATGRDFYSSPRLSPDGKLLAWLCWDHPNMPWDGTELWLAEIRDDGTLGSAERVAGGAEESVFQPEFAPDGALYFVSDRDGWWNLYRRRRGRDEPLAPMAAEFGVPQWAFGMSTYAFVSDATLACAFNGNGTWRLALLDLASGRLEPVKTPYTEISSVTAAAGAVVFIGGSVSQAPAVARYSPATHRCKVLRRSVSEAVHPGYLSRPEAVDYASAGGAPAHAFYYPPRNRDFRAPAGEKPPLLVLSHGGPTAAASSALNLKVQYWASRGFAVLDVNYRGSTGYGREYRRRLNGRWGVADVEDCAHGARRLIERGLVDPRRVAIRGGSAGGYTALCALVFQRVFRAGAVYYGVSDLERLAHDTHKFEAHYLDRLIGPYPAARELYRERSPLHHADRICCPVIFFQGLEDRVVPPDQTELMVAALRAKGVPVAYVPFADEQHGIRHAENIKAALESELFFYARIFGFTPADTIRPLAIENLS</sequence>
<dbReference type="Pfam" id="PF07676">
    <property type="entry name" value="PD40"/>
    <property type="match status" value="1"/>
</dbReference>
<dbReference type="SUPFAM" id="SSF53474">
    <property type="entry name" value="alpha/beta-Hydrolases"/>
    <property type="match status" value="1"/>
</dbReference>
<dbReference type="GO" id="GO:0006508">
    <property type="term" value="P:proteolysis"/>
    <property type="evidence" value="ECO:0007669"/>
    <property type="project" value="InterPro"/>
</dbReference>
<dbReference type="InterPro" id="IPR011042">
    <property type="entry name" value="6-blade_b-propeller_TolB-like"/>
</dbReference>
<comment type="caution">
    <text evidence="2">The sequence shown here is derived from an EMBL/GenBank/DDBJ whole genome shotgun (WGS) entry which is preliminary data.</text>
</comment>
<dbReference type="AlphaFoldDB" id="A0A1F6TFI4"/>
<dbReference type="SUPFAM" id="SSF82171">
    <property type="entry name" value="DPP6 N-terminal domain-like"/>
    <property type="match status" value="1"/>
</dbReference>
<accession>A0A1F6TFI4</accession>
<dbReference type="Gene3D" id="2.120.10.30">
    <property type="entry name" value="TolB, C-terminal domain"/>
    <property type="match status" value="1"/>
</dbReference>
<organism evidence="2 3">
    <name type="scientific">Candidatus Muproteobacteria bacterium RBG_16_65_31</name>
    <dbReference type="NCBI Taxonomy" id="1817759"/>
    <lineage>
        <taxon>Bacteria</taxon>
        <taxon>Pseudomonadati</taxon>
        <taxon>Pseudomonadota</taxon>
        <taxon>Candidatus Muproteobacteria</taxon>
    </lineage>
</organism>
<dbReference type="InterPro" id="IPR029058">
    <property type="entry name" value="AB_hydrolase_fold"/>
</dbReference>
<dbReference type="InterPro" id="IPR001375">
    <property type="entry name" value="Peptidase_S9_cat"/>
</dbReference>
<dbReference type="InterPro" id="IPR050585">
    <property type="entry name" value="Xaa-Pro_dipeptidyl-ppase/CocE"/>
</dbReference>
<reference evidence="2 3" key="1">
    <citation type="journal article" date="2016" name="Nat. Commun.">
        <title>Thousands of microbial genomes shed light on interconnected biogeochemical processes in an aquifer system.</title>
        <authorList>
            <person name="Anantharaman K."/>
            <person name="Brown C.T."/>
            <person name="Hug L.A."/>
            <person name="Sharon I."/>
            <person name="Castelle C.J."/>
            <person name="Probst A.J."/>
            <person name="Thomas B.C."/>
            <person name="Singh A."/>
            <person name="Wilkins M.J."/>
            <person name="Karaoz U."/>
            <person name="Brodie E.L."/>
            <person name="Williams K.H."/>
            <person name="Hubbard S.S."/>
            <person name="Banfield J.F."/>
        </authorList>
    </citation>
    <scope>NUCLEOTIDE SEQUENCE [LARGE SCALE GENOMIC DNA]</scope>
</reference>
<dbReference type="PANTHER" id="PTHR43056">
    <property type="entry name" value="PEPTIDASE S9 PROLYL OLIGOPEPTIDASE"/>
    <property type="match status" value="1"/>
</dbReference>
<feature type="domain" description="Peptidase S9 prolyl oligopeptidase catalytic" evidence="1">
    <location>
        <begin position="430"/>
        <end position="635"/>
    </location>
</feature>
<proteinExistence type="predicted"/>
<name>A0A1F6TFI4_9PROT</name>
<evidence type="ECO:0000259" key="1">
    <source>
        <dbReference type="Pfam" id="PF00326"/>
    </source>
</evidence>
<dbReference type="EMBL" id="MFST01000096">
    <property type="protein sequence ID" value="OGI43897.1"/>
    <property type="molecule type" value="Genomic_DNA"/>
</dbReference>
<evidence type="ECO:0000313" key="3">
    <source>
        <dbReference type="Proteomes" id="UP000179344"/>
    </source>
</evidence>
<gene>
    <name evidence="2" type="ORF">A2V92_03930</name>
</gene>